<keyword evidence="8" id="KW-1185">Reference proteome</keyword>
<dbReference type="PANTHER" id="PTHR34857">
    <property type="entry name" value="SLL0384 PROTEIN"/>
    <property type="match status" value="1"/>
</dbReference>
<evidence type="ECO:0008006" key="9">
    <source>
        <dbReference type="Google" id="ProtNLM"/>
    </source>
</evidence>
<sequence length="276" mass="30710">MAVEFSRNITFGQYLDLRSPIHRLDPRTKIVGVALLMLATFLVGSSFAGYAILLGAVALIQLVSRIPLGYVLRGMRLLFSTMLIIFVFQVLFYPNPSPASTFWQWGIISISTDGLLQGVVFLVRVVLLYYWTSTLMFVTPLMDLADGLEVMFDPLKRLRVPVNELVMVAVIALKFVPLLVAEIERLVKAQAARGERFNQGSLVERARKVGGILIPLFVNAFNRAEVLTTAMNARCYRGGRGRTKRRLLQFNRIDALALLLVTLLAVGAVALSRLVP</sequence>
<accession>A0A0P9D5E6</accession>
<dbReference type="CDD" id="cd16914">
    <property type="entry name" value="EcfT"/>
    <property type="match status" value="1"/>
</dbReference>
<comment type="caution">
    <text evidence="7">The sequence shown here is derived from an EMBL/GenBank/DDBJ whole genome shotgun (WGS) entry which is preliminary data.</text>
</comment>
<keyword evidence="2" id="KW-1003">Cell membrane</keyword>
<evidence type="ECO:0000256" key="1">
    <source>
        <dbReference type="ARBA" id="ARBA00004141"/>
    </source>
</evidence>
<dbReference type="GO" id="GO:0005886">
    <property type="term" value="C:plasma membrane"/>
    <property type="evidence" value="ECO:0007669"/>
    <property type="project" value="UniProtKB-ARBA"/>
</dbReference>
<evidence type="ECO:0000256" key="3">
    <source>
        <dbReference type="ARBA" id="ARBA00022692"/>
    </source>
</evidence>
<dbReference type="InterPro" id="IPR051611">
    <property type="entry name" value="ECF_transporter_component"/>
</dbReference>
<protein>
    <recommendedName>
        <fullName evidence="9">Energy-coupling factor transporter transmembrane protein EcfT</fullName>
    </recommendedName>
</protein>
<proteinExistence type="predicted"/>
<evidence type="ECO:0000313" key="7">
    <source>
        <dbReference type="EMBL" id="KPV54282.1"/>
    </source>
</evidence>
<evidence type="ECO:0000256" key="6">
    <source>
        <dbReference type="SAM" id="Phobius"/>
    </source>
</evidence>
<dbReference type="Pfam" id="PF02361">
    <property type="entry name" value="CbiQ"/>
    <property type="match status" value="1"/>
</dbReference>
<dbReference type="EMBL" id="LJCR01000082">
    <property type="protein sequence ID" value="KPV54282.1"/>
    <property type="molecule type" value="Genomic_DNA"/>
</dbReference>
<feature type="transmembrane region" description="Helical" evidence="6">
    <location>
        <begin position="114"/>
        <end position="132"/>
    </location>
</feature>
<feature type="transmembrane region" description="Helical" evidence="6">
    <location>
        <begin position="165"/>
        <end position="183"/>
    </location>
</feature>
<evidence type="ECO:0000256" key="2">
    <source>
        <dbReference type="ARBA" id="ARBA00022475"/>
    </source>
</evidence>
<dbReference type="Proteomes" id="UP000050509">
    <property type="component" value="Unassembled WGS sequence"/>
</dbReference>
<comment type="subcellular location">
    <subcellularLocation>
        <location evidence="1">Membrane</location>
        <topology evidence="1">Multi-pass membrane protein</topology>
    </subcellularLocation>
</comment>
<evidence type="ECO:0000256" key="5">
    <source>
        <dbReference type="ARBA" id="ARBA00023136"/>
    </source>
</evidence>
<keyword evidence="3 6" id="KW-0812">Transmembrane</keyword>
<evidence type="ECO:0000313" key="8">
    <source>
        <dbReference type="Proteomes" id="UP000050509"/>
    </source>
</evidence>
<organism evidence="7 8">
    <name type="scientific">Kouleothrix aurantiaca</name>
    <dbReference type="NCBI Taxonomy" id="186479"/>
    <lineage>
        <taxon>Bacteria</taxon>
        <taxon>Bacillati</taxon>
        <taxon>Chloroflexota</taxon>
        <taxon>Chloroflexia</taxon>
        <taxon>Chloroflexales</taxon>
        <taxon>Roseiflexineae</taxon>
        <taxon>Roseiflexaceae</taxon>
        <taxon>Kouleothrix</taxon>
    </lineage>
</organism>
<reference evidence="7 8" key="1">
    <citation type="submission" date="2015-09" db="EMBL/GenBank/DDBJ databases">
        <title>Draft genome sequence of Kouleothrix aurantiaca JCM 19913.</title>
        <authorList>
            <person name="Hemp J."/>
        </authorList>
    </citation>
    <scope>NUCLEOTIDE SEQUENCE [LARGE SCALE GENOMIC DNA]</scope>
    <source>
        <strain evidence="7 8">COM-B</strain>
    </source>
</reference>
<keyword evidence="5 6" id="KW-0472">Membrane</keyword>
<feature type="transmembrane region" description="Helical" evidence="6">
    <location>
        <begin position="30"/>
        <end position="63"/>
    </location>
</feature>
<name>A0A0P9D5E6_9CHLR</name>
<evidence type="ECO:0000256" key="4">
    <source>
        <dbReference type="ARBA" id="ARBA00022989"/>
    </source>
</evidence>
<dbReference type="AlphaFoldDB" id="A0A0P9D5E6"/>
<feature type="transmembrane region" description="Helical" evidence="6">
    <location>
        <begin position="75"/>
        <end position="93"/>
    </location>
</feature>
<feature type="transmembrane region" description="Helical" evidence="6">
    <location>
        <begin position="255"/>
        <end position="275"/>
    </location>
</feature>
<dbReference type="InterPro" id="IPR003339">
    <property type="entry name" value="ABC/ECF_trnsptr_transmembrane"/>
</dbReference>
<dbReference type="PANTHER" id="PTHR34857:SF2">
    <property type="entry name" value="SLL0384 PROTEIN"/>
    <property type="match status" value="1"/>
</dbReference>
<keyword evidence="4 6" id="KW-1133">Transmembrane helix</keyword>
<gene>
    <name evidence="7" type="ORF">SE17_04740</name>
</gene>